<dbReference type="RefSeq" id="WP_312861747.1">
    <property type="nucleotide sequence ID" value="NZ_VWNA01000002.1"/>
</dbReference>
<keyword evidence="2" id="KW-1185">Reference proteome</keyword>
<reference evidence="1 2" key="1">
    <citation type="submission" date="2019-09" db="EMBL/GenBank/DDBJ databases">
        <title>Segnochrobactrum spirostomi gen. nov., sp. nov., isolated from the ciliate Spirostomum cf. yagiui and description of a novel family, Segnochrobactraceae fam. nov. within the order Rhizobiales of the class Alphaproteobacteria.</title>
        <authorList>
            <person name="Akter S."/>
            <person name="Shazib S.U.A."/>
            <person name="Shin M.K."/>
        </authorList>
    </citation>
    <scope>NUCLEOTIDE SEQUENCE [LARGE SCALE GENOMIC DNA]</scope>
    <source>
        <strain evidence="1 2">Sp-1</strain>
    </source>
</reference>
<protein>
    <submittedName>
        <fullName evidence="1">Uncharacterized protein</fullName>
    </submittedName>
</protein>
<dbReference type="EMBL" id="VWNA01000002">
    <property type="protein sequence ID" value="MQT14866.1"/>
    <property type="molecule type" value="Genomic_DNA"/>
</dbReference>
<dbReference type="AlphaFoldDB" id="A0A6A7Y7Q3"/>
<name>A0A6A7Y7Q3_9HYPH</name>
<sequence length="100" mass="11440">MKTQDNAQRTFYRSRADTGIHAFSVGQEVRLRSGHTVLTSRFGDVYRVTGTLPQSGNWPQYRIRSEHEPHERVVTEDILEVVRQDALGKGETLAERTFGH</sequence>
<dbReference type="Proteomes" id="UP000332515">
    <property type="component" value="Unassembled WGS sequence"/>
</dbReference>
<evidence type="ECO:0000313" key="1">
    <source>
        <dbReference type="EMBL" id="MQT14866.1"/>
    </source>
</evidence>
<proteinExistence type="predicted"/>
<organism evidence="1 2">
    <name type="scientific">Segnochrobactrum spirostomi</name>
    <dbReference type="NCBI Taxonomy" id="2608987"/>
    <lineage>
        <taxon>Bacteria</taxon>
        <taxon>Pseudomonadati</taxon>
        <taxon>Pseudomonadota</taxon>
        <taxon>Alphaproteobacteria</taxon>
        <taxon>Hyphomicrobiales</taxon>
        <taxon>Segnochrobactraceae</taxon>
        <taxon>Segnochrobactrum</taxon>
    </lineage>
</organism>
<accession>A0A6A7Y7Q3</accession>
<comment type="caution">
    <text evidence="1">The sequence shown here is derived from an EMBL/GenBank/DDBJ whole genome shotgun (WGS) entry which is preliminary data.</text>
</comment>
<evidence type="ECO:0000313" key="2">
    <source>
        <dbReference type="Proteomes" id="UP000332515"/>
    </source>
</evidence>
<gene>
    <name evidence="1" type="ORF">F0357_19855</name>
</gene>